<dbReference type="EMBL" id="DYXM01000180">
    <property type="protein sequence ID" value="HJE91195.1"/>
    <property type="molecule type" value="Genomic_DNA"/>
</dbReference>
<feature type="domain" description="Mur ligase central" evidence="1">
    <location>
        <begin position="41"/>
        <end position="202"/>
    </location>
</feature>
<accession>A0A921F476</accession>
<dbReference type="Pfam" id="PF08245">
    <property type="entry name" value="Mur_ligase_M"/>
    <property type="match status" value="1"/>
</dbReference>
<dbReference type="GO" id="GO:0045227">
    <property type="term" value="P:capsule polysaccharide biosynthetic process"/>
    <property type="evidence" value="ECO:0007669"/>
    <property type="project" value="InterPro"/>
</dbReference>
<name>A0A921F476_9ACTN</name>
<dbReference type="PANTHER" id="PTHR43445:SF1">
    <property type="entry name" value="PGA SYNTHASE CAPB"/>
    <property type="match status" value="1"/>
</dbReference>
<comment type="caution">
    <text evidence="2">The sequence shown here is derived from an EMBL/GenBank/DDBJ whole genome shotgun (WGS) entry which is preliminary data.</text>
</comment>
<evidence type="ECO:0000313" key="3">
    <source>
        <dbReference type="Proteomes" id="UP000776650"/>
    </source>
</evidence>
<dbReference type="InterPro" id="IPR050061">
    <property type="entry name" value="MurCDEF_pg_biosynth"/>
</dbReference>
<dbReference type="AlphaFoldDB" id="A0A921F476"/>
<dbReference type="GO" id="GO:0016020">
    <property type="term" value="C:membrane"/>
    <property type="evidence" value="ECO:0007669"/>
    <property type="project" value="InterPro"/>
</dbReference>
<dbReference type="NCBIfam" id="TIGR04012">
    <property type="entry name" value="poly_gGlu_PgsB"/>
    <property type="match status" value="1"/>
</dbReference>
<reference evidence="2" key="1">
    <citation type="journal article" date="2021" name="PeerJ">
        <title>Extensive microbial diversity within the chicken gut microbiome revealed by metagenomics and culture.</title>
        <authorList>
            <person name="Gilroy R."/>
            <person name="Ravi A."/>
            <person name="Getino M."/>
            <person name="Pursley I."/>
            <person name="Horton D.L."/>
            <person name="Alikhan N.F."/>
            <person name="Baker D."/>
            <person name="Gharbi K."/>
            <person name="Hall N."/>
            <person name="Watson M."/>
            <person name="Adriaenssens E.M."/>
            <person name="Foster-Nyarko E."/>
            <person name="Jarju S."/>
            <person name="Secka A."/>
            <person name="Antonio M."/>
            <person name="Oren A."/>
            <person name="Chaudhuri R.R."/>
            <person name="La Ragione R."/>
            <person name="Hildebrand F."/>
            <person name="Pallen M.J."/>
        </authorList>
    </citation>
    <scope>NUCLEOTIDE SEQUENCE</scope>
    <source>
        <strain evidence="2">ChiGjej1B1-18357</strain>
    </source>
</reference>
<dbReference type="GO" id="GO:0005524">
    <property type="term" value="F:ATP binding"/>
    <property type="evidence" value="ECO:0007669"/>
    <property type="project" value="InterPro"/>
</dbReference>
<organism evidence="2 3">
    <name type="scientific">Dietzia timorensis</name>
    <dbReference type="NCBI Taxonomy" id="499555"/>
    <lineage>
        <taxon>Bacteria</taxon>
        <taxon>Bacillati</taxon>
        <taxon>Actinomycetota</taxon>
        <taxon>Actinomycetes</taxon>
        <taxon>Mycobacteriales</taxon>
        <taxon>Dietziaceae</taxon>
        <taxon>Dietzia</taxon>
    </lineage>
</organism>
<dbReference type="Proteomes" id="UP000776650">
    <property type="component" value="Unassembled WGS sequence"/>
</dbReference>
<gene>
    <name evidence="2" type="primary">pgsB</name>
    <name evidence="2" type="ORF">K8V11_09330</name>
</gene>
<protein>
    <submittedName>
        <fullName evidence="2">Poly-gamma-glutamate synthase PgsB</fullName>
    </submittedName>
</protein>
<reference evidence="2" key="2">
    <citation type="submission" date="2021-09" db="EMBL/GenBank/DDBJ databases">
        <authorList>
            <person name="Gilroy R."/>
        </authorList>
    </citation>
    <scope>NUCLEOTIDE SEQUENCE</scope>
    <source>
        <strain evidence="2">ChiGjej1B1-18357</strain>
    </source>
</reference>
<dbReference type="RefSeq" id="WP_303913124.1">
    <property type="nucleotide sequence ID" value="NZ_DYXM01000180.1"/>
</dbReference>
<dbReference type="InterPro" id="IPR036565">
    <property type="entry name" value="Mur-like_cat_sf"/>
</dbReference>
<dbReference type="PRINTS" id="PR01758">
    <property type="entry name" value="CAPSULEPROTB"/>
</dbReference>
<sequence>MVILLVIAAVFLIGVLSTTALHFRSHRARLRDLETIVHVNGIRGKSTVTRLIHGALHESGRTTVAKTTGTYACVLAPDKSEHPIMRRYAPNILEQFSIFGRWINKSVNAMVVECMAVRPEYQKFCQDKIVRADIVVITNVRIDHTEEMGETLEEIAKSLCSTMPRGGVVVTGEHNPDVLEVMRAECEKANTRLVVADTDQVSDEHVGSYRYLQFKENVAVGLEICELLGIDTDTALRGMLAAEPDPGMVTVDTIPIDGKRVHWVPAFAVNDKESTISVLDEVDNMLPDGCPKIGLLNNRSDRGTRAELFAEIVCEDVDHHFEKLALLGDLERPVAEKIVGNGWEDEDVLRLGAATNPSRAELLDSLVHAVPGDDVAIVGMVNIHSAQAEMLIEYFENAEKVPFENTGREPEGPDEQLIQAKLDRELLEEYEHEFAEFGVDVHDEDDMAALGITTPAPKTEFIKFEAALKVLARRQKVKAGQN</sequence>
<dbReference type="InterPro" id="IPR008337">
    <property type="entry name" value="Capsule_biosynth_CapB"/>
</dbReference>
<evidence type="ECO:0000259" key="1">
    <source>
        <dbReference type="Pfam" id="PF08245"/>
    </source>
</evidence>
<dbReference type="Gene3D" id="3.40.1190.10">
    <property type="entry name" value="Mur-like, catalytic domain"/>
    <property type="match status" value="1"/>
</dbReference>
<evidence type="ECO:0000313" key="2">
    <source>
        <dbReference type="EMBL" id="HJE91195.1"/>
    </source>
</evidence>
<dbReference type="PANTHER" id="PTHR43445">
    <property type="entry name" value="UDP-N-ACETYLMURAMATE--L-ALANINE LIGASE-RELATED"/>
    <property type="match status" value="1"/>
</dbReference>
<dbReference type="SUPFAM" id="SSF53623">
    <property type="entry name" value="MurD-like peptide ligases, catalytic domain"/>
    <property type="match status" value="1"/>
</dbReference>
<proteinExistence type="predicted"/>
<dbReference type="GO" id="GO:0016881">
    <property type="term" value="F:acid-amino acid ligase activity"/>
    <property type="evidence" value="ECO:0007669"/>
    <property type="project" value="InterPro"/>
</dbReference>
<dbReference type="InterPro" id="IPR013221">
    <property type="entry name" value="Mur_ligase_cen"/>
</dbReference>